<dbReference type="AlphaFoldDB" id="A0AAD4SS00"/>
<dbReference type="Proteomes" id="UP001202328">
    <property type="component" value="Unassembled WGS sequence"/>
</dbReference>
<proteinExistence type="predicted"/>
<dbReference type="InterPro" id="IPR050796">
    <property type="entry name" value="SCF_F-box_component"/>
</dbReference>
<dbReference type="InterPro" id="IPR017451">
    <property type="entry name" value="F-box-assoc_interact_dom"/>
</dbReference>
<feature type="compositionally biased region" description="Low complexity" evidence="1">
    <location>
        <begin position="10"/>
        <end position="21"/>
    </location>
</feature>
<dbReference type="PANTHER" id="PTHR31672:SF13">
    <property type="entry name" value="F-BOX PROTEIN CPR30-LIKE"/>
    <property type="match status" value="1"/>
</dbReference>
<gene>
    <name evidence="3" type="ORF">MKW98_021525</name>
</gene>
<protein>
    <recommendedName>
        <fullName evidence="2">F-box associated beta-propeller type 3 domain-containing protein</fullName>
    </recommendedName>
</protein>
<sequence length="274" mass="31066">MHRRPELLQLASTGDASSSSTGLLFSFQRRGKDKTLGDVRLYYGDNYNNEMNIHDNFSYETLQETSVSYPPMEDLVAIVGSCNGLICLSKFHRGISDPIHICNPNTGEYVNLPEYTIHKGRCFAAFGFGYVHSVTNDQYKVVRIIYGGSYYYQKGEVQVYTIGSGSGWRTIEASWSRDFSIAYHSANEICYEFPAMPLLITIKNEVLFVHQGSTLHCYDPKTNTVKKLWGDDEKSQLWGITAVPHLNSFVSLKAEEKSDSKKKVIERSLEDTEY</sequence>
<dbReference type="PANTHER" id="PTHR31672">
    <property type="entry name" value="BNACNNG10540D PROTEIN"/>
    <property type="match status" value="1"/>
</dbReference>
<dbReference type="EMBL" id="JAJJMB010008983">
    <property type="protein sequence ID" value="KAI3917763.1"/>
    <property type="molecule type" value="Genomic_DNA"/>
</dbReference>
<name>A0AAD4SS00_9MAGN</name>
<dbReference type="NCBIfam" id="TIGR01640">
    <property type="entry name" value="F_box_assoc_1"/>
    <property type="match status" value="1"/>
</dbReference>
<evidence type="ECO:0000313" key="4">
    <source>
        <dbReference type="Proteomes" id="UP001202328"/>
    </source>
</evidence>
<reference evidence="3" key="1">
    <citation type="submission" date="2022-04" db="EMBL/GenBank/DDBJ databases">
        <title>A functionally conserved STORR gene fusion in Papaver species that diverged 16.8 million years ago.</title>
        <authorList>
            <person name="Catania T."/>
        </authorList>
    </citation>
    <scope>NUCLEOTIDE SEQUENCE</scope>
    <source>
        <strain evidence="3">S-188037</strain>
    </source>
</reference>
<organism evidence="3 4">
    <name type="scientific">Papaver atlanticum</name>
    <dbReference type="NCBI Taxonomy" id="357466"/>
    <lineage>
        <taxon>Eukaryota</taxon>
        <taxon>Viridiplantae</taxon>
        <taxon>Streptophyta</taxon>
        <taxon>Embryophyta</taxon>
        <taxon>Tracheophyta</taxon>
        <taxon>Spermatophyta</taxon>
        <taxon>Magnoliopsida</taxon>
        <taxon>Ranunculales</taxon>
        <taxon>Papaveraceae</taxon>
        <taxon>Papaveroideae</taxon>
        <taxon>Papaver</taxon>
    </lineage>
</organism>
<evidence type="ECO:0000259" key="2">
    <source>
        <dbReference type="Pfam" id="PF08268"/>
    </source>
</evidence>
<dbReference type="InterPro" id="IPR011044">
    <property type="entry name" value="Quino_amine_DH_bsu"/>
</dbReference>
<accession>A0AAD4SS00</accession>
<evidence type="ECO:0000256" key="1">
    <source>
        <dbReference type="SAM" id="MobiDB-lite"/>
    </source>
</evidence>
<dbReference type="Pfam" id="PF08268">
    <property type="entry name" value="FBA_3"/>
    <property type="match status" value="1"/>
</dbReference>
<dbReference type="InterPro" id="IPR013187">
    <property type="entry name" value="F-box-assoc_dom_typ3"/>
</dbReference>
<feature type="domain" description="F-box associated beta-propeller type 3" evidence="2">
    <location>
        <begin position="54"/>
        <end position="176"/>
    </location>
</feature>
<feature type="region of interest" description="Disordered" evidence="1">
    <location>
        <begin position="1"/>
        <end position="21"/>
    </location>
</feature>
<comment type="caution">
    <text evidence="3">The sequence shown here is derived from an EMBL/GenBank/DDBJ whole genome shotgun (WGS) entry which is preliminary data.</text>
</comment>
<dbReference type="SUPFAM" id="SSF50969">
    <property type="entry name" value="YVTN repeat-like/Quinoprotein amine dehydrogenase"/>
    <property type="match status" value="1"/>
</dbReference>
<keyword evidence="4" id="KW-1185">Reference proteome</keyword>
<evidence type="ECO:0000313" key="3">
    <source>
        <dbReference type="EMBL" id="KAI3917763.1"/>
    </source>
</evidence>